<dbReference type="Pfam" id="PF00763">
    <property type="entry name" value="THF_DHG_CYH"/>
    <property type="match status" value="1"/>
</dbReference>
<gene>
    <name evidence="14" type="ORF">RQP53_07625</name>
</gene>
<dbReference type="RefSeq" id="WP_315649623.1">
    <property type="nucleotide sequence ID" value="NZ_JAVXZY010000002.1"/>
</dbReference>
<feature type="region of interest" description="Disordered" evidence="11">
    <location>
        <begin position="121"/>
        <end position="142"/>
    </location>
</feature>
<keyword evidence="2" id="KW-0554">One-carbon metabolism</keyword>
<evidence type="ECO:0000256" key="4">
    <source>
        <dbReference type="ARBA" id="ARBA00022755"/>
    </source>
</evidence>
<dbReference type="Gene3D" id="3.40.50.720">
    <property type="entry name" value="NAD(P)-binding Rossmann-like Domain"/>
    <property type="match status" value="1"/>
</dbReference>
<dbReference type="InterPro" id="IPR020630">
    <property type="entry name" value="THF_DH/CycHdrlase_cat_dom"/>
</dbReference>
<evidence type="ECO:0000256" key="10">
    <source>
        <dbReference type="ARBA" id="ARBA00023268"/>
    </source>
</evidence>
<evidence type="ECO:0000256" key="7">
    <source>
        <dbReference type="ARBA" id="ARBA00023002"/>
    </source>
</evidence>
<keyword evidence="8" id="KW-0368">Histidine biosynthesis</keyword>
<dbReference type="EMBL" id="JAVXZY010000002">
    <property type="protein sequence ID" value="MDT8999134.1"/>
    <property type="molecule type" value="Genomic_DNA"/>
</dbReference>
<feature type="domain" description="Tetrahydrofolate dehydrogenase/cyclohydrolase NAD(P)-binding" evidence="13">
    <location>
        <begin position="147"/>
        <end position="299"/>
    </location>
</feature>
<evidence type="ECO:0000256" key="1">
    <source>
        <dbReference type="ARBA" id="ARBA00004777"/>
    </source>
</evidence>
<evidence type="ECO:0000313" key="14">
    <source>
        <dbReference type="EMBL" id="MDT8999134.1"/>
    </source>
</evidence>
<dbReference type="Pfam" id="PF02882">
    <property type="entry name" value="THF_DHG_CYH_C"/>
    <property type="match status" value="1"/>
</dbReference>
<evidence type="ECO:0000256" key="6">
    <source>
        <dbReference type="ARBA" id="ARBA00022857"/>
    </source>
</evidence>
<dbReference type="PANTHER" id="PTHR48099">
    <property type="entry name" value="C-1-TETRAHYDROFOLATE SYNTHASE, CYTOPLASMIC-RELATED"/>
    <property type="match status" value="1"/>
</dbReference>
<dbReference type="Proteomes" id="UP001246372">
    <property type="component" value="Unassembled WGS sequence"/>
</dbReference>
<evidence type="ECO:0000256" key="3">
    <source>
        <dbReference type="ARBA" id="ARBA00022605"/>
    </source>
</evidence>
<evidence type="ECO:0000256" key="2">
    <source>
        <dbReference type="ARBA" id="ARBA00022563"/>
    </source>
</evidence>
<keyword evidence="6" id="KW-0521">NADP</keyword>
<keyword evidence="3" id="KW-0028">Amino-acid biosynthesis</keyword>
<name>A0ABU3P9A4_9BURK</name>
<evidence type="ECO:0000256" key="9">
    <source>
        <dbReference type="ARBA" id="ARBA00023167"/>
    </source>
</evidence>
<protein>
    <submittedName>
        <fullName evidence="14">Bifunctional 5,10-methylenetetrahydrofolate dehydrogenase/5,10-methenyltetrahydrofolate cyclohydrolase</fullName>
    </submittedName>
</protein>
<organism evidence="14 15">
    <name type="scientific">Roseateles aquae</name>
    <dbReference type="NCBI Taxonomy" id="3077235"/>
    <lineage>
        <taxon>Bacteria</taxon>
        <taxon>Pseudomonadati</taxon>
        <taxon>Pseudomonadota</taxon>
        <taxon>Betaproteobacteria</taxon>
        <taxon>Burkholderiales</taxon>
        <taxon>Sphaerotilaceae</taxon>
        <taxon>Roseateles</taxon>
    </lineage>
</organism>
<reference evidence="14" key="1">
    <citation type="submission" date="2023-09" db="EMBL/GenBank/DDBJ databases">
        <title>Paucibacter sp. APW11 Genome sequencing and assembly.</title>
        <authorList>
            <person name="Kim I."/>
        </authorList>
    </citation>
    <scope>NUCLEOTIDE SEQUENCE</scope>
    <source>
        <strain evidence="14">APW11</strain>
    </source>
</reference>
<proteinExistence type="predicted"/>
<keyword evidence="7" id="KW-0560">Oxidoreductase</keyword>
<dbReference type="PANTHER" id="PTHR48099:SF5">
    <property type="entry name" value="C-1-TETRAHYDROFOLATE SYNTHASE, CYTOPLASMIC"/>
    <property type="match status" value="1"/>
</dbReference>
<accession>A0ABU3P9A4</accession>
<dbReference type="PRINTS" id="PR00085">
    <property type="entry name" value="THFDHDRGNASE"/>
</dbReference>
<evidence type="ECO:0000256" key="5">
    <source>
        <dbReference type="ARBA" id="ARBA00022801"/>
    </source>
</evidence>
<dbReference type="SUPFAM" id="SSF51735">
    <property type="entry name" value="NAD(P)-binding Rossmann-fold domains"/>
    <property type="match status" value="1"/>
</dbReference>
<comment type="pathway">
    <text evidence="1">One-carbon metabolism; tetrahydrofolate interconversion.</text>
</comment>
<comment type="caution">
    <text evidence="14">The sequence shown here is derived from an EMBL/GenBank/DDBJ whole genome shotgun (WGS) entry which is preliminary data.</text>
</comment>
<dbReference type="Gene3D" id="3.40.50.10860">
    <property type="entry name" value="Leucine Dehydrogenase, chain A, domain 1"/>
    <property type="match status" value="1"/>
</dbReference>
<keyword evidence="10" id="KW-0511">Multifunctional enzyme</keyword>
<sequence>MGTLVLGKAIAERIRAGIKSDVDGLYARHGRRPGLAIITADPGTVAKQSEVLIHESTAQALGIQVRKQILPAEASQDELIAAIHAANRDAAIDGVLVLLPLPEHIDQSAVFAEIDPGKELEGLLDGDDDDSEGAAAQAETAPVKPSSTITALQRLLDEIGFDAWRSRIVFLTEDRIRDNPIVARLLVMASRAGVQVAVASTQDPQARSITRNADLVVISVSTAELVDDSYLKQGAVVVDFLPIQVGEKYSESKGRLVPVLKTGVNVEAALRKASHVTPSVGGLGPIAIASMMENLLVNCRQVLEPMG</sequence>
<evidence type="ECO:0000259" key="12">
    <source>
        <dbReference type="Pfam" id="PF00763"/>
    </source>
</evidence>
<dbReference type="InterPro" id="IPR020631">
    <property type="entry name" value="THF_DH/CycHdrlase_NAD-bd_dom"/>
</dbReference>
<keyword evidence="15" id="KW-1185">Reference proteome</keyword>
<dbReference type="InterPro" id="IPR000672">
    <property type="entry name" value="THF_DH/CycHdrlase"/>
</dbReference>
<keyword evidence="9" id="KW-0486">Methionine biosynthesis</keyword>
<evidence type="ECO:0000259" key="13">
    <source>
        <dbReference type="Pfam" id="PF02882"/>
    </source>
</evidence>
<keyword evidence="4" id="KW-0658">Purine biosynthesis</keyword>
<feature type="compositionally biased region" description="Acidic residues" evidence="11">
    <location>
        <begin position="122"/>
        <end position="132"/>
    </location>
</feature>
<evidence type="ECO:0000313" key="15">
    <source>
        <dbReference type="Proteomes" id="UP001246372"/>
    </source>
</evidence>
<dbReference type="SUPFAM" id="SSF53223">
    <property type="entry name" value="Aminoacid dehydrogenase-like, N-terminal domain"/>
    <property type="match status" value="1"/>
</dbReference>
<dbReference type="InterPro" id="IPR046346">
    <property type="entry name" value="Aminoacid_DH-like_N_sf"/>
</dbReference>
<feature type="domain" description="Tetrahydrofolate dehydrogenase/cyclohydrolase catalytic" evidence="12">
    <location>
        <begin position="7"/>
        <end position="120"/>
    </location>
</feature>
<evidence type="ECO:0000256" key="8">
    <source>
        <dbReference type="ARBA" id="ARBA00023102"/>
    </source>
</evidence>
<evidence type="ECO:0000256" key="11">
    <source>
        <dbReference type="SAM" id="MobiDB-lite"/>
    </source>
</evidence>
<keyword evidence="5" id="KW-0378">Hydrolase</keyword>
<dbReference type="InterPro" id="IPR036291">
    <property type="entry name" value="NAD(P)-bd_dom_sf"/>
</dbReference>